<dbReference type="KEGG" id="mik:FOE78_11455"/>
<dbReference type="CDD" id="cd07377">
    <property type="entry name" value="WHTH_GntR"/>
    <property type="match status" value="1"/>
</dbReference>
<dbReference type="Gene3D" id="1.10.10.10">
    <property type="entry name" value="Winged helix-like DNA-binding domain superfamily/Winged helix DNA-binding domain"/>
    <property type="match status" value="1"/>
</dbReference>
<dbReference type="InterPro" id="IPR036388">
    <property type="entry name" value="WH-like_DNA-bd_sf"/>
</dbReference>
<dbReference type="Proteomes" id="UP000319263">
    <property type="component" value="Chromosome"/>
</dbReference>
<dbReference type="SUPFAM" id="SSF46785">
    <property type="entry name" value="Winged helix' DNA-binding domain"/>
    <property type="match status" value="1"/>
</dbReference>
<evidence type="ECO:0000256" key="1">
    <source>
        <dbReference type="ARBA" id="ARBA00023015"/>
    </source>
</evidence>
<sequence>MSPAFSDDDPAGIQLELNAVPAGSPSAVVARQLLELLTSGDLAPGSRLPPERTLAERLGVGRSAVREALASLEILGIVQVRPGSGTYLQGGASELLPKTLSWGLMLAASRTDDLLELRSSLEATAAESAAARASQDDLQAQAKYLDRMKANLDSPDDFIEADIRFHASIAHAAGNEVLADLLQTIRSLLQLWTRRGLSTRDQAEDAYREHLIIHQAIESGSARKAAAAMRKHMLTASRRVRSTEDA</sequence>
<dbReference type="PANTHER" id="PTHR43537:SF5">
    <property type="entry name" value="UXU OPERON TRANSCRIPTIONAL REGULATOR"/>
    <property type="match status" value="1"/>
</dbReference>
<keyword evidence="2" id="KW-0238">DNA-binding</keyword>
<accession>A0A516PZ53</accession>
<keyword evidence="6" id="KW-1185">Reference proteome</keyword>
<keyword evidence="1" id="KW-0805">Transcription regulation</keyword>
<dbReference type="PROSITE" id="PS50949">
    <property type="entry name" value="HTH_GNTR"/>
    <property type="match status" value="1"/>
</dbReference>
<gene>
    <name evidence="5" type="ORF">FOE78_11455</name>
</gene>
<dbReference type="SMART" id="SM00345">
    <property type="entry name" value="HTH_GNTR"/>
    <property type="match status" value="1"/>
</dbReference>
<dbReference type="AlphaFoldDB" id="A0A516PZ53"/>
<evidence type="ECO:0000256" key="3">
    <source>
        <dbReference type="ARBA" id="ARBA00023163"/>
    </source>
</evidence>
<dbReference type="GO" id="GO:0003677">
    <property type="term" value="F:DNA binding"/>
    <property type="evidence" value="ECO:0007669"/>
    <property type="project" value="UniProtKB-KW"/>
</dbReference>
<organism evidence="5 6">
    <name type="scientific">Microlunatus elymi</name>
    <dbReference type="NCBI Taxonomy" id="2596828"/>
    <lineage>
        <taxon>Bacteria</taxon>
        <taxon>Bacillati</taxon>
        <taxon>Actinomycetota</taxon>
        <taxon>Actinomycetes</taxon>
        <taxon>Propionibacteriales</taxon>
        <taxon>Propionibacteriaceae</taxon>
        <taxon>Microlunatus</taxon>
    </lineage>
</organism>
<dbReference type="SMART" id="SM00895">
    <property type="entry name" value="FCD"/>
    <property type="match status" value="1"/>
</dbReference>
<dbReference type="EMBL" id="CP041692">
    <property type="protein sequence ID" value="QDP96437.1"/>
    <property type="molecule type" value="Genomic_DNA"/>
</dbReference>
<name>A0A516PZ53_9ACTN</name>
<evidence type="ECO:0000259" key="4">
    <source>
        <dbReference type="PROSITE" id="PS50949"/>
    </source>
</evidence>
<dbReference type="InterPro" id="IPR008920">
    <property type="entry name" value="TF_FadR/GntR_C"/>
</dbReference>
<protein>
    <submittedName>
        <fullName evidence="5">FadR family transcriptional regulator</fullName>
    </submittedName>
</protein>
<dbReference type="Pfam" id="PF00392">
    <property type="entry name" value="GntR"/>
    <property type="match status" value="1"/>
</dbReference>
<dbReference type="InterPro" id="IPR011711">
    <property type="entry name" value="GntR_C"/>
</dbReference>
<dbReference type="RefSeq" id="WP_143986403.1">
    <property type="nucleotide sequence ID" value="NZ_CP041692.1"/>
</dbReference>
<dbReference type="Pfam" id="PF07729">
    <property type="entry name" value="FCD"/>
    <property type="match status" value="1"/>
</dbReference>
<dbReference type="PANTHER" id="PTHR43537">
    <property type="entry name" value="TRANSCRIPTIONAL REGULATOR, GNTR FAMILY"/>
    <property type="match status" value="1"/>
</dbReference>
<dbReference type="SUPFAM" id="SSF48008">
    <property type="entry name" value="GntR ligand-binding domain-like"/>
    <property type="match status" value="1"/>
</dbReference>
<feature type="domain" description="HTH gntR-type" evidence="4">
    <location>
        <begin position="23"/>
        <end position="91"/>
    </location>
</feature>
<keyword evidence="3" id="KW-0804">Transcription</keyword>
<evidence type="ECO:0000256" key="2">
    <source>
        <dbReference type="ARBA" id="ARBA00023125"/>
    </source>
</evidence>
<dbReference type="InterPro" id="IPR036390">
    <property type="entry name" value="WH_DNA-bd_sf"/>
</dbReference>
<dbReference type="GO" id="GO:0003700">
    <property type="term" value="F:DNA-binding transcription factor activity"/>
    <property type="evidence" value="ECO:0007669"/>
    <property type="project" value="InterPro"/>
</dbReference>
<dbReference type="PRINTS" id="PR00035">
    <property type="entry name" value="HTHGNTR"/>
</dbReference>
<dbReference type="OrthoDB" id="3172099at2"/>
<reference evidence="5 6" key="1">
    <citation type="submission" date="2019-07" db="EMBL/GenBank/DDBJ databases">
        <title>Microlunatus dokdonensis sp. nov. isolated from the rhizospheric soil of the wild plant Elymus tsukushiensis.</title>
        <authorList>
            <person name="Ghim S.-Y."/>
            <person name="Hwang Y.-J."/>
            <person name="Son J.-S."/>
            <person name="Shin J.-H."/>
        </authorList>
    </citation>
    <scope>NUCLEOTIDE SEQUENCE [LARGE SCALE GENOMIC DNA]</scope>
    <source>
        <strain evidence="5 6">KUDC0627</strain>
    </source>
</reference>
<proteinExistence type="predicted"/>
<evidence type="ECO:0000313" key="5">
    <source>
        <dbReference type="EMBL" id="QDP96437.1"/>
    </source>
</evidence>
<dbReference type="Gene3D" id="1.20.120.530">
    <property type="entry name" value="GntR ligand-binding domain-like"/>
    <property type="match status" value="1"/>
</dbReference>
<evidence type="ECO:0000313" key="6">
    <source>
        <dbReference type="Proteomes" id="UP000319263"/>
    </source>
</evidence>
<dbReference type="InterPro" id="IPR000524">
    <property type="entry name" value="Tscrpt_reg_HTH_GntR"/>
</dbReference>